<evidence type="ECO:0000313" key="2">
    <source>
        <dbReference type="Proteomes" id="UP000327424"/>
    </source>
</evidence>
<accession>A0A5J6WQS4</accession>
<name>A0A5J6WQS4_MORMI</name>
<sequence>MIKSVINNVVKSVIKNTFSTLALLSAVLLLNGCTSSIHMVNTDGFDQAIPAGVDYKYVEASTKQHVFLGFAANTNYVDDARQSLIAQCDGELTAVSTQYSTDHSFLSWYNKILMKGVCIQ</sequence>
<gene>
    <name evidence="1" type="ORF">FR932_13160</name>
</gene>
<reference evidence="1 2" key="1">
    <citation type="submission" date="2019-09" db="EMBL/GenBank/DDBJ databases">
        <title>Hybrid Assembly of the complete Genome of the Deep-Sea Bacterium Moritella marina from long Nanopore and Illumina reads.</title>
        <authorList>
            <person name="Magin S."/>
            <person name="Georgoulis A."/>
            <person name="Papadimitriou K."/>
            <person name="Iliakis G."/>
            <person name="Vorgias C.E."/>
        </authorList>
    </citation>
    <scope>NUCLEOTIDE SEQUENCE [LARGE SCALE GENOMIC DNA]</scope>
    <source>
        <strain evidence="1 2">MP-1</strain>
    </source>
</reference>
<protein>
    <submittedName>
        <fullName evidence="1">Uncharacterized protein</fullName>
    </submittedName>
</protein>
<organism evidence="1 2">
    <name type="scientific">Moritella marina ATCC 15381</name>
    <dbReference type="NCBI Taxonomy" id="1202962"/>
    <lineage>
        <taxon>Bacteria</taxon>
        <taxon>Pseudomonadati</taxon>
        <taxon>Pseudomonadota</taxon>
        <taxon>Gammaproteobacteria</taxon>
        <taxon>Alteromonadales</taxon>
        <taxon>Moritellaceae</taxon>
        <taxon>Moritella</taxon>
    </lineage>
</organism>
<evidence type="ECO:0000313" key="1">
    <source>
        <dbReference type="EMBL" id="QFI38732.1"/>
    </source>
</evidence>
<dbReference type="AlphaFoldDB" id="A0A5J6WQS4"/>
<dbReference type="Proteomes" id="UP000327424">
    <property type="component" value="Chromosome"/>
</dbReference>
<dbReference type="KEGG" id="mmaa:FR932_13160"/>
<keyword evidence="2" id="KW-1185">Reference proteome</keyword>
<dbReference type="OrthoDB" id="330198at2"/>
<proteinExistence type="predicted"/>
<dbReference type="EMBL" id="CP044399">
    <property type="protein sequence ID" value="QFI38732.1"/>
    <property type="molecule type" value="Genomic_DNA"/>
</dbReference>